<dbReference type="Proteomes" id="UP000318741">
    <property type="component" value="Chromosome"/>
</dbReference>
<dbReference type="Gene3D" id="1.10.443.10">
    <property type="entry name" value="Intergrase catalytic core"/>
    <property type="match status" value="1"/>
</dbReference>
<accession>A0A517P9Y9</accession>
<gene>
    <name evidence="7" type="ORF">CA12_22910</name>
</gene>
<dbReference type="PANTHER" id="PTHR30349">
    <property type="entry name" value="PHAGE INTEGRASE-RELATED"/>
    <property type="match status" value="1"/>
</dbReference>
<dbReference type="AlphaFoldDB" id="A0A517P9Y9"/>
<feature type="domain" description="Tyr recombinase" evidence="5">
    <location>
        <begin position="190"/>
        <end position="358"/>
    </location>
</feature>
<dbReference type="GO" id="GO:0003677">
    <property type="term" value="F:DNA binding"/>
    <property type="evidence" value="ECO:0007669"/>
    <property type="project" value="UniProtKB-UniRule"/>
</dbReference>
<dbReference type="InterPro" id="IPR044068">
    <property type="entry name" value="CB"/>
</dbReference>
<evidence type="ECO:0000256" key="3">
    <source>
        <dbReference type="ARBA" id="ARBA00023172"/>
    </source>
</evidence>
<dbReference type="PROSITE" id="PS51898">
    <property type="entry name" value="TYR_RECOMBINASE"/>
    <property type="match status" value="1"/>
</dbReference>
<dbReference type="PANTHER" id="PTHR30349:SF64">
    <property type="entry name" value="PROPHAGE INTEGRASE INTD-RELATED"/>
    <property type="match status" value="1"/>
</dbReference>
<evidence type="ECO:0000259" key="6">
    <source>
        <dbReference type="PROSITE" id="PS51900"/>
    </source>
</evidence>
<evidence type="ECO:0000256" key="1">
    <source>
        <dbReference type="ARBA" id="ARBA00022908"/>
    </source>
</evidence>
<dbReference type="OrthoDB" id="254233at2"/>
<proteinExistence type="predicted"/>
<dbReference type="InterPro" id="IPR013762">
    <property type="entry name" value="Integrase-like_cat_sf"/>
</dbReference>
<evidence type="ECO:0000313" key="8">
    <source>
        <dbReference type="Proteomes" id="UP000318741"/>
    </source>
</evidence>
<sequence>MSVTRKRRTPALVHHKPTGQARVRIGGRDFYLGRYGSPEAEAAYHRLLADWRETGIVPPTAKAAKASPDPDGVTVTEVILAFWRHAEAFYVTPDGEPAAEQHSYKSALRILRKVAGPDPAAEFGPKRLLAVQAAMVEAGWTRKYVNRSLGRVRHVFKWAVSREMIPVEIYTALQTVEPLRAGKTAAPEGGDRHAVPAEDFEAVKDVMCEKHRNVLDLLVLTGARPSELLGLTTAGIDRTGEVWVATLTRHKTAHKGKKRSLVFGPKSQSTLEGYLNLDEPDAPLFGLRRDTLSQAVKRACEQADVTPFTPYALRHTCGFRARAEVGLDATQQLLGHANAAQTEHYAPPDLAAAIAYARDRG</sequence>
<evidence type="ECO:0000259" key="5">
    <source>
        <dbReference type="PROSITE" id="PS51898"/>
    </source>
</evidence>
<organism evidence="7 8">
    <name type="scientific">Alienimonas californiensis</name>
    <dbReference type="NCBI Taxonomy" id="2527989"/>
    <lineage>
        <taxon>Bacteria</taxon>
        <taxon>Pseudomonadati</taxon>
        <taxon>Planctomycetota</taxon>
        <taxon>Planctomycetia</taxon>
        <taxon>Planctomycetales</taxon>
        <taxon>Planctomycetaceae</taxon>
        <taxon>Alienimonas</taxon>
    </lineage>
</organism>
<evidence type="ECO:0000256" key="2">
    <source>
        <dbReference type="ARBA" id="ARBA00023125"/>
    </source>
</evidence>
<dbReference type="PROSITE" id="PS51900">
    <property type="entry name" value="CB"/>
    <property type="match status" value="1"/>
</dbReference>
<dbReference type="CDD" id="cd00397">
    <property type="entry name" value="DNA_BRE_C"/>
    <property type="match status" value="1"/>
</dbReference>
<keyword evidence="2 4" id="KW-0238">DNA-binding</keyword>
<reference evidence="7 8" key="1">
    <citation type="submission" date="2019-02" db="EMBL/GenBank/DDBJ databases">
        <title>Deep-cultivation of Planctomycetes and their phenomic and genomic characterization uncovers novel biology.</title>
        <authorList>
            <person name="Wiegand S."/>
            <person name="Jogler M."/>
            <person name="Boedeker C."/>
            <person name="Pinto D."/>
            <person name="Vollmers J."/>
            <person name="Rivas-Marin E."/>
            <person name="Kohn T."/>
            <person name="Peeters S.H."/>
            <person name="Heuer A."/>
            <person name="Rast P."/>
            <person name="Oberbeckmann S."/>
            <person name="Bunk B."/>
            <person name="Jeske O."/>
            <person name="Meyerdierks A."/>
            <person name="Storesund J.E."/>
            <person name="Kallscheuer N."/>
            <person name="Luecker S."/>
            <person name="Lage O.M."/>
            <person name="Pohl T."/>
            <person name="Merkel B.J."/>
            <person name="Hornburger P."/>
            <person name="Mueller R.-W."/>
            <person name="Bruemmer F."/>
            <person name="Labrenz M."/>
            <person name="Spormann A.M."/>
            <person name="Op den Camp H."/>
            <person name="Overmann J."/>
            <person name="Amann R."/>
            <person name="Jetten M.S.M."/>
            <person name="Mascher T."/>
            <person name="Medema M.H."/>
            <person name="Devos D.P."/>
            <person name="Kaster A.-K."/>
            <person name="Ovreas L."/>
            <person name="Rohde M."/>
            <person name="Galperin M.Y."/>
            <person name="Jogler C."/>
        </authorList>
    </citation>
    <scope>NUCLEOTIDE SEQUENCE [LARGE SCALE GENOMIC DNA]</scope>
    <source>
        <strain evidence="7 8">CA12</strain>
    </source>
</reference>
<dbReference type="RefSeq" id="WP_145359056.1">
    <property type="nucleotide sequence ID" value="NZ_CP036265.1"/>
</dbReference>
<dbReference type="InterPro" id="IPR002104">
    <property type="entry name" value="Integrase_catalytic"/>
</dbReference>
<dbReference type="KEGG" id="acaf:CA12_22910"/>
<evidence type="ECO:0000313" key="7">
    <source>
        <dbReference type="EMBL" id="QDT16191.1"/>
    </source>
</evidence>
<dbReference type="InterPro" id="IPR050090">
    <property type="entry name" value="Tyrosine_recombinase_XerCD"/>
</dbReference>
<dbReference type="EMBL" id="CP036265">
    <property type="protein sequence ID" value="QDT16191.1"/>
    <property type="molecule type" value="Genomic_DNA"/>
</dbReference>
<keyword evidence="3" id="KW-0233">DNA recombination</keyword>
<name>A0A517P9Y9_9PLAN</name>
<dbReference type="GO" id="GO:0015074">
    <property type="term" value="P:DNA integration"/>
    <property type="evidence" value="ECO:0007669"/>
    <property type="project" value="UniProtKB-KW"/>
</dbReference>
<feature type="domain" description="Core-binding (CB)" evidence="6">
    <location>
        <begin position="73"/>
        <end position="160"/>
    </location>
</feature>
<keyword evidence="1" id="KW-0229">DNA integration</keyword>
<dbReference type="GO" id="GO:0006310">
    <property type="term" value="P:DNA recombination"/>
    <property type="evidence" value="ECO:0007669"/>
    <property type="project" value="UniProtKB-KW"/>
</dbReference>
<dbReference type="InterPro" id="IPR011010">
    <property type="entry name" value="DNA_brk_join_enz"/>
</dbReference>
<keyword evidence="8" id="KW-1185">Reference proteome</keyword>
<dbReference type="Pfam" id="PF00589">
    <property type="entry name" value="Phage_integrase"/>
    <property type="match status" value="1"/>
</dbReference>
<evidence type="ECO:0000256" key="4">
    <source>
        <dbReference type="PROSITE-ProRule" id="PRU01248"/>
    </source>
</evidence>
<protein>
    <submittedName>
        <fullName evidence="7">Site-specific tyrosine recombinase XerC</fullName>
    </submittedName>
</protein>
<dbReference type="SUPFAM" id="SSF56349">
    <property type="entry name" value="DNA breaking-rejoining enzymes"/>
    <property type="match status" value="1"/>
</dbReference>